<keyword evidence="3" id="KW-1003">Cell membrane</keyword>
<reference evidence="19 20" key="2">
    <citation type="journal article" date="2016" name="Infect. Immun.">
        <title>Helicobacter saguini, a Novel Helicobacter Isolated from Cotton-Top Tamarins with Ulcerative Colitis, Has Proinflammatory Properties and Induces Typhlocolitis and Dysplasia in Gnotobiotic IL-10-/- Mice.</title>
        <authorList>
            <person name="Shen Z."/>
            <person name="Mannion A."/>
            <person name="Whary M.T."/>
            <person name="Muthupalani S."/>
            <person name="Sheh A."/>
            <person name="Feng Y."/>
            <person name="Gong G."/>
            <person name="Vandamme P."/>
            <person name="Holcombe H.R."/>
            <person name="Paster B.J."/>
            <person name="Fox J.G."/>
        </authorList>
    </citation>
    <scope>NUCLEOTIDE SEQUENCE [LARGE SCALE GENOMIC DNA]</scope>
    <source>
        <strain evidence="19 20">MIT 97-6194</strain>
    </source>
</reference>
<dbReference type="EMBL" id="QBIU01000001">
    <property type="protein sequence ID" value="MWV69234.1"/>
    <property type="molecule type" value="Genomic_DNA"/>
</dbReference>
<dbReference type="RefSeq" id="WP_034573296.1">
    <property type="nucleotide sequence ID" value="NZ_JRMP02000014.1"/>
</dbReference>
<dbReference type="InterPro" id="IPR017790">
    <property type="entry name" value="Penicillin-binding_protein_2"/>
</dbReference>
<dbReference type="Proteomes" id="UP000029714">
    <property type="component" value="Unassembled WGS sequence"/>
</dbReference>
<evidence type="ECO:0000313" key="21">
    <source>
        <dbReference type="Proteomes" id="UP000477070"/>
    </source>
</evidence>
<feature type="coiled-coil region" evidence="14">
    <location>
        <begin position="205"/>
        <end position="232"/>
    </location>
</feature>
<reference evidence="19 20" key="1">
    <citation type="journal article" date="2014" name="Genome Announc.">
        <title>Draft genome sequences of eight enterohepatic helicobacter species isolated from both laboratory and wild rodents.</title>
        <authorList>
            <person name="Sheh A."/>
            <person name="Shen Z."/>
            <person name="Fox J.G."/>
        </authorList>
    </citation>
    <scope>NUCLEOTIDE SEQUENCE [LARGE SCALE GENOMIC DNA]</scope>
    <source>
        <strain evidence="19 20">MIT 97-6194</strain>
    </source>
</reference>
<evidence type="ECO:0000256" key="5">
    <source>
        <dbReference type="ARBA" id="ARBA00022645"/>
    </source>
</evidence>
<keyword evidence="9" id="KW-0133">Cell shape</keyword>
<dbReference type="GO" id="GO:0009252">
    <property type="term" value="P:peptidoglycan biosynthetic process"/>
    <property type="evidence" value="ECO:0007669"/>
    <property type="project" value="UniProtKB-KW"/>
</dbReference>
<evidence type="ECO:0000313" key="20">
    <source>
        <dbReference type="Proteomes" id="UP000029714"/>
    </source>
</evidence>
<evidence type="ECO:0000259" key="16">
    <source>
        <dbReference type="Pfam" id="PF00905"/>
    </source>
</evidence>
<evidence type="ECO:0000256" key="6">
    <source>
        <dbReference type="ARBA" id="ARBA00022670"/>
    </source>
</evidence>
<keyword evidence="20" id="KW-1185">Reference proteome</keyword>
<evidence type="ECO:0000256" key="9">
    <source>
        <dbReference type="ARBA" id="ARBA00022960"/>
    </source>
</evidence>
<dbReference type="GO" id="GO:0008360">
    <property type="term" value="P:regulation of cell shape"/>
    <property type="evidence" value="ECO:0007669"/>
    <property type="project" value="UniProtKB-KW"/>
</dbReference>
<dbReference type="PANTHER" id="PTHR30627">
    <property type="entry name" value="PEPTIDOGLYCAN D,D-TRANSPEPTIDASE"/>
    <property type="match status" value="1"/>
</dbReference>
<dbReference type="NCBIfam" id="TIGR03423">
    <property type="entry name" value="pbp2_mrdA"/>
    <property type="match status" value="1"/>
</dbReference>
<dbReference type="Pfam" id="PF03717">
    <property type="entry name" value="PBP_dimer"/>
    <property type="match status" value="1"/>
</dbReference>
<dbReference type="EC" id="3.4.16.4" evidence="18"/>
<evidence type="ECO:0000256" key="12">
    <source>
        <dbReference type="ARBA" id="ARBA00023136"/>
    </source>
</evidence>
<evidence type="ECO:0000313" key="19">
    <source>
        <dbReference type="EMBL" id="TLD93314.1"/>
    </source>
</evidence>
<sequence length="596" mass="66977">MNKTPASFKILYSIFGIVCIVIITKLYILTIARHEHYDKLSLENTIKIENLVPTRGQILDRNNEPLAINELGFSLSLKNRLKESELENELNFIKLHIKDANIESLRKTYKDTDSIYRRTPVTIIDFIPYSQMQIIYAALMQNTNIFIESTTKRMYPNDASASHVIGYIGASDARDTEIEPISKYTKIIGKQGLEKQYNTFLQGKLRTRKIQVNSLNQQLKLLEEEQDISNNDMKVSLDMRLQERLDTAFEGLEGAAIIMDVHNGEILAAGSYPEYNINDFVGGISHAKYKALLENPYKPLINKLISGQYPPGSVIKMGMALSFLEYANITESTIIPTPWYVEINGHKFRDWKAGGHGSADVYKAIRESVDVYFYKLSQVAGIENMALVMGKMGFGEKTGIDLPYENAGIFPTPEWKLKTYSQQWYIGDTIQTSIGQGSFLATPMQIARYTALLASGKLVTPHFAKELGEQKVEMPVQDVLTSFEKSKLPALRLGMYQVCSVPGGTAYRVTQGVKVSLACKTGTAQVVGISQDTMKRTREADMDYWKRSQSWMTAFVPYENPKYAITILIEHGGSGGRGGPLLVKFANALYDLGYVR</sequence>
<reference evidence="18 21" key="4">
    <citation type="submission" date="2019-12" db="EMBL/GenBank/DDBJ databases">
        <title>Multi-Generational Helicobacter saguini Isolates.</title>
        <authorList>
            <person name="Mannion A."/>
            <person name="Shen Z."/>
            <person name="Fox J.G."/>
        </authorList>
    </citation>
    <scope>NUCLEOTIDE SEQUENCE [LARGE SCALE GENOMIC DNA]</scope>
    <source>
        <strain evidence="18">16-048</strain>
        <strain evidence="21">16-048 (F4)</strain>
    </source>
</reference>
<organism evidence="19 20">
    <name type="scientific">Helicobacter saguini</name>
    <dbReference type="NCBI Taxonomy" id="1548018"/>
    <lineage>
        <taxon>Bacteria</taxon>
        <taxon>Pseudomonadati</taxon>
        <taxon>Campylobacterota</taxon>
        <taxon>Epsilonproteobacteria</taxon>
        <taxon>Campylobacterales</taxon>
        <taxon>Helicobacteraceae</taxon>
        <taxon>Helicobacter</taxon>
    </lineage>
</organism>
<dbReference type="EMBL" id="JRMP02000014">
    <property type="protein sequence ID" value="TLD93314.1"/>
    <property type="molecule type" value="Genomic_DNA"/>
</dbReference>
<dbReference type="FunFam" id="3.40.710.10:FF:000024">
    <property type="entry name" value="Penicillin-binding protein 2"/>
    <property type="match status" value="1"/>
</dbReference>
<dbReference type="InterPro" id="IPR036138">
    <property type="entry name" value="PBP_dimer_sf"/>
</dbReference>
<dbReference type="GO" id="GO:0006508">
    <property type="term" value="P:proteolysis"/>
    <property type="evidence" value="ECO:0007669"/>
    <property type="project" value="UniProtKB-KW"/>
</dbReference>
<evidence type="ECO:0000256" key="3">
    <source>
        <dbReference type="ARBA" id="ARBA00022475"/>
    </source>
</evidence>
<evidence type="ECO:0000256" key="13">
    <source>
        <dbReference type="ARBA" id="ARBA00023316"/>
    </source>
</evidence>
<comment type="subcellular location">
    <subcellularLocation>
        <location evidence="2">Cell membrane</location>
    </subcellularLocation>
    <subcellularLocation>
        <location evidence="1">Membrane</location>
        <topology evidence="1">Single-pass membrane protein</topology>
    </subcellularLocation>
</comment>
<evidence type="ECO:0000256" key="15">
    <source>
        <dbReference type="SAM" id="Phobius"/>
    </source>
</evidence>
<proteinExistence type="predicted"/>
<dbReference type="GO" id="GO:0005886">
    <property type="term" value="C:plasma membrane"/>
    <property type="evidence" value="ECO:0007669"/>
    <property type="project" value="UniProtKB-SubCell"/>
</dbReference>
<keyword evidence="6" id="KW-0645">Protease</keyword>
<dbReference type="STRING" id="1548018.LS64_11930"/>
<dbReference type="Gene3D" id="3.30.1390.30">
    <property type="entry name" value="Penicillin-binding protein 2a, domain 3"/>
    <property type="match status" value="1"/>
</dbReference>
<dbReference type="Pfam" id="PF00905">
    <property type="entry name" value="Transpeptidase"/>
    <property type="match status" value="1"/>
</dbReference>
<name>A0A347VSM3_9HELI</name>
<dbReference type="PANTHER" id="PTHR30627:SF2">
    <property type="entry name" value="PEPTIDOGLYCAN D,D-TRANSPEPTIDASE MRDA"/>
    <property type="match status" value="1"/>
</dbReference>
<evidence type="ECO:0000256" key="8">
    <source>
        <dbReference type="ARBA" id="ARBA00022801"/>
    </source>
</evidence>
<evidence type="ECO:0000256" key="4">
    <source>
        <dbReference type="ARBA" id="ARBA00022519"/>
    </source>
</evidence>
<keyword evidence="4" id="KW-0997">Cell inner membrane</keyword>
<keyword evidence="13" id="KW-0961">Cell wall biogenesis/degradation</keyword>
<dbReference type="GO" id="GO:0071972">
    <property type="term" value="F:peptidoglycan L,D-transpeptidase activity"/>
    <property type="evidence" value="ECO:0007669"/>
    <property type="project" value="TreeGrafter"/>
</dbReference>
<dbReference type="GO" id="GO:0009002">
    <property type="term" value="F:serine-type D-Ala-D-Ala carboxypeptidase activity"/>
    <property type="evidence" value="ECO:0007669"/>
    <property type="project" value="UniProtKB-EC"/>
</dbReference>
<dbReference type="Gene3D" id="3.90.1310.10">
    <property type="entry name" value="Penicillin-binding protein 2a (Domain 2)"/>
    <property type="match status" value="1"/>
</dbReference>
<dbReference type="AlphaFoldDB" id="A0A347VSM3"/>
<evidence type="ECO:0000259" key="17">
    <source>
        <dbReference type="Pfam" id="PF03717"/>
    </source>
</evidence>
<feature type="transmembrane region" description="Helical" evidence="15">
    <location>
        <begin position="12"/>
        <end position="32"/>
    </location>
</feature>
<evidence type="ECO:0000256" key="7">
    <source>
        <dbReference type="ARBA" id="ARBA00022692"/>
    </source>
</evidence>
<keyword evidence="8 18" id="KW-0378">Hydrolase</keyword>
<keyword evidence="10" id="KW-0573">Peptidoglycan synthesis</keyword>
<evidence type="ECO:0000313" key="18">
    <source>
        <dbReference type="EMBL" id="MWV69234.1"/>
    </source>
</evidence>
<keyword evidence="11 15" id="KW-1133">Transmembrane helix</keyword>
<dbReference type="OrthoDB" id="9766847at2"/>
<evidence type="ECO:0000256" key="10">
    <source>
        <dbReference type="ARBA" id="ARBA00022984"/>
    </source>
</evidence>
<reference evidence="19" key="3">
    <citation type="submission" date="2018-04" db="EMBL/GenBank/DDBJ databases">
        <authorList>
            <person name="Sheh A."/>
            <person name="Shen Z."/>
            <person name="Mannion A.J."/>
            <person name="Fox J.G."/>
        </authorList>
    </citation>
    <scope>NUCLEOTIDE SEQUENCE</scope>
    <source>
        <strain evidence="19">MIT 97-6194</strain>
    </source>
</reference>
<comment type="caution">
    <text evidence="19">The sequence shown here is derived from an EMBL/GenBank/DDBJ whole genome shotgun (WGS) entry which is preliminary data.</text>
</comment>
<keyword evidence="14" id="KW-0175">Coiled coil</keyword>
<dbReference type="SUPFAM" id="SSF56519">
    <property type="entry name" value="Penicillin binding protein dimerisation domain"/>
    <property type="match status" value="1"/>
</dbReference>
<evidence type="ECO:0000256" key="2">
    <source>
        <dbReference type="ARBA" id="ARBA00004236"/>
    </source>
</evidence>
<evidence type="ECO:0000256" key="14">
    <source>
        <dbReference type="SAM" id="Coils"/>
    </source>
</evidence>
<evidence type="ECO:0000256" key="11">
    <source>
        <dbReference type="ARBA" id="ARBA00022989"/>
    </source>
</evidence>
<dbReference type="InterPro" id="IPR005311">
    <property type="entry name" value="PBP_dimer"/>
</dbReference>
<protein>
    <submittedName>
        <fullName evidence="19">Penicillin-binding protein 2</fullName>
        <ecNumber evidence="18">3.4.16.4</ecNumber>
    </submittedName>
</protein>
<dbReference type="GO" id="GO:0008658">
    <property type="term" value="F:penicillin binding"/>
    <property type="evidence" value="ECO:0007669"/>
    <property type="project" value="InterPro"/>
</dbReference>
<dbReference type="GO" id="GO:0071555">
    <property type="term" value="P:cell wall organization"/>
    <property type="evidence" value="ECO:0007669"/>
    <property type="project" value="UniProtKB-KW"/>
</dbReference>
<dbReference type="InterPro" id="IPR001460">
    <property type="entry name" value="PCN-bd_Tpept"/>
</dbReference>
<keyword evidence="12 15" id="KW-0472">Membrane</keyword>
<keyword evidence="5 18" id="KW-0121">Carboxypeptidase</keyword>
<keyword evidence="7 15" id="KW-0812">Transmembrane</keyword>
<dbReference type="InterPro" id="IPR012338">
    <property type="entry name" value="Beta-lactam/transpept-like"/>
</dbReference>
<dbReference type="Gene3D" id="3.40.710.10">
    <property type="entry name" value="DD-peptidase/beta-lactamase superfamily"/>
    <property type="match status" value="1"/>
</dbReference>
<feature type="domain" description="Penicillin-binding protein transpeptidase" evidence="16">
    <location>
        <begin position="254"/>
        <end position="580"/>
    </location>
</feature>
<accession>A0A347VSM3</accession>
<feature type="domain" description="Penicillin-binding protein dimerisation" evidence="17">
    <location>
        <begin position="52"/>
        <end position="220"/>
    </location>
</feature>
<dbReference type="InterPro" id="IPR050515">
    <property type="entry name" value="Beta-lactam/transpept"/>
</dbReference>
<dbReference type="SUPFAM" id="SSF56601">
    <property type="entry name" value="beta-lactamase/transpeptidase-like"/>
    <property type="match status" value="1"/>
</dbReference>
<gene>
    <name evidence="19" type="primary">mrdA</name>
    <name evidence="18" type="ORF">DCO61_04210</name>
    <name evidence="19" type="ORF">LS64_008735</name>
</gene>
<evidence type="ECO:0000256" key="1">
    <source>
        <dbReference type="ARBA" id="ARBA00004167"/>
    </source>
</evidence>
<dbReference type="Proteomes" id="UP000477070">
    <property type="component" value="Unassembled WGS sequence"/>
</dbReference>